<feature type="transmembrane region" description="Helical" evidence="15">
    <location>
        <begin position="701"/>
        <end position="721"/>
    </location>
</feature>
<dbReference type="NCBIfam" id="TIGR01511">
    <property type="entry name" value="ATPase-IB1_Cu"/>
    <property type="match status" value="1"/>
</dbReference>
<dbReference type="InterPro" id="IPR023214">
    <property type="entry name" value="HAD_sf"/>
</dbReference>
<dbReference type="PRINTS" id="PR00119">
    <property type="entry name" value="CATATPASE"/>
</dbReference>
<dbReference type="FunFam" id="3.30.70.100:FF:000001">
    <property type="entry name" value="ATPase copper transporting beta"/>
    <property type="match status" value="1"/>
</dbReference>
<evidence type="ECO:0000256" key="10">
    <source>
        <dbReference type="ARBA" id="ARBA00022967"/>
    </source>
</evidence>
<dbReference type="SFLD" id="SFLDG00002">
    <property type="entry name" value="C1.7:_P-type_atpase_like"/>
    <property type="match status" value="1"/>
</dbReference>
<dbReference type="InterPro" id="IPR044492">
    <property type="entry name" value="P_typ_ATPase_HD_dom"/>
</dbReference>
<dbReference type="PROSITE" id="PS50846">
    <property type="entry name" value="HMA_2"/>
    <property type="match status" value="2"/>
</dbReference>
<feature type="transmembrane region" description="Helical" evidence="15">
    <location>
        <begin position="208"/>
        <end position="226"/>
    </location>
</feature>
<keyword evidence="7 15" id="KW-0547">Nucleotide-binding</keyword>
<evidence type="ECO:0000256" key="13">
    <source>
        <dbReference type="ARBA" id="ARBA00023136"/>
    </source>
</evidence>
<dbReference type="NCBIfam" id="TIGR01525">
    <property type="entry name" value="ATPase-IB_hvy"/>
    <property type="match status" value="1"/>
</dbReference>
<comment type="caution">
    <text evidence="17">The sequence shown here is derived from an EMBL/GenBank/DDBJ whole genome shotgun (WGS) entry which is preliminary data.</text>
</comment>
<evidence type="ECO:0000256" key="11">
    <source>
        <dbReference type="ARBA" id="ARBA00022989"/>
    </source>
</evidence>
<evidence type="ECO:0000256" key="4">
    <source>
        <dbReference type="ARBA" id="ARBA00022448"/>
    </source>
</evidence>
<organism evidence="17 18">
    <name type="scientific">Solobacterium moorei</name>
    <dbReference type="NCBI Taxonomy" id="102148"/>
    <lineage>
        <taxon>Bacteria</taxon>
        <taxon>Bacillati</taxon>
        <taxon>Bacillota</taxon>
        <taxon>Erysipelotrichia</taxon>
        <taxon>Erysipelotrichales</taxon>
        <taxon>Erysipelotrichaceae</taxon>
        <taxon>Solobacterium</taxon>
    </lineage>
</organism>
<feature type="domain" description="HMA" evidence="16">
    <location>
        <begin position="1"/>
        <end position="63"/>
    </location>
</feature>
<dbReference type="SUPFAM" id="SSF55008">
    <property type="entry name" value="HMA, heavy metal-associated domain"/>
    <property type="match status" value="2"/>
</dbReference>
<dbReference type="Pfam" id="PF00403">
    <property type="entry name" value="HMA"/>
    <property type="match status" value="2"/>
</dbReference>
<feature type="transmembrane region" description="Helical" evidence="15">
    <location>
        <begin position="97"/>
        <end position="117"/>
    </location>
</feature>
<dbReference type="RefSeq" id="WP_118764303.1">
    <property type="nucleotide sequence ID" value="NZ_CABJCF010000001.1"/>
</dbReference>
<dbReference type="InterPro" id="IPR036163">
    <property type="entry name" value="HMA_dom_sf"/>
</dbReference>
<comment type="subcellular location">
    <subcellularLocation>
        <location evidence="1">Cell membrane</location>
        <topology evidence="1">Multi-pass membrane protein</topology>
    </subcellularLocation>
</comment>
<dbReference type="InterPro" id="IPR023298">
    <property type="entry name" value="ATPase_P-typ_TM_dom_sf"/>
</dbReference>
<evidence type="ECO:0000313" key="18">
    <source>
        <dbReference type="Proteomes" id="UP000284731"/>
    </source>
</evidence>
<evidence type="ECO:0000313" key="17">
    <source>
        <dbReference type="EMBL" id="RGT57878.1"/>
    </source>
</evidence>
<keyword evidence="6 15" id="KW-0479">Metal-binding</keyword>
<dbReference type="InterPro" id="IPR001757">
    <property type="entry name" value="P_typ_ATPase"/>
</dbReference>
<evidence type="ECO:0000256" key="3">
    <source>
        <dbReference type="ARBA" id="ARBA00012517"/>
    </source>
</evidence>
<evidence type="ECO:0000256" key="12">
    <source>
        <dbReference type="ARBA" id="ARBA00023008"/>
    </source>
</evidence>
<protein>
    <recommendedName>
        <fullName evidence="3">P-type Cu(+) transporter</fullName>
        <ecNumber evidence="3">7.2.2.8</ecNumber>
    </recommendedName>
</protein>
<dbReference type="Pfam" id="PF00122">
    <property type="entry name" value="E1-E2_ATPase"/>
    <property type="match status" value="1"/>
</dbReference>
<dbReference type="GO" id="GO:0016887">
    <property type="term" value="F:ATP hydrolysis activity"/>
    <property type="evidence" value="ECO:0007669"/>
    <property type="project" value="InterPro"/>
</dbReference>
<dbReference type="SUPFAM" id="SSF81653">
    <property type="entry name" value="Calcium ATPase, transduction domain A"/>
    <property type="match status" value="1"/>
</dbReference>
<dbReference type="InterPro" id="IPR006121">
    <property type="entry name" value="HMA_dom"/>
</dbReference>
<evidence type="ECO:0000259" key="16">
    <source>
        <dbReference type="PROSITE" id="PS50846"/>
    </source>
</evidence>
<dbReference type="GO" id="GO:0043682">
    <property type="term" value="F:P-type divalent copper transporter activity"/>
    <property type="evidence" value="ECO:0007669"/>
    <property type="project" value="TreeGrafter"/>
</dbReference>
<dbReference type="Pfam" id="PF00702">
    <property type="entry name" value="Hydrolase"/>
    <property type="match status" value="1"/>
</dbReference>
<comment type="catalytic activity">
    <reaction evidence="14">
        <text>Cu(+)(in) + ATP + H2O = Cu(+)(out) + ADP + phosphate + H(+)</text>
        <dbReference type="Rhea" id="RHEA:25792"/>
        <dbReference type="ChEBI" id="CHEBI:15377"/>
        <dbReference type="ChEBI" id="CHEBI:15378"/>
        <dbReference type="ChEBI" id="CHEBI:30616"/>
        <dbReference type="ChEBI" id="CHEBI:43474"/>
        <dbReference type="ChEBI" id="CHEBI:49552"/>
        <dbReference type="ChEBI" id="CHEBI:456216"/>
        <dbReference type="EC" id="7.2.2.8"/>
    </reaction>
</comment>
<dbReference type="CDD" id="cd00371">
    <property type="entry name" value="HMA"/>
    <property type="match status" value="2"/>
</dbReference>
<keyword evidence="8" id="KW-0187">Copper transport</keyword>
<evidence type="ECO:0000256" key="8">
    <source>
        <dbReference type="ARBA" id="ARBA00022796"/>
    </source>
</evidence>
<dbReference type="PRINTS" id="PR00941">
    <property type="entry name" value="CDATPASE"/>
</dbReference>
<keyword evidence="12" id="KW-0186">Copper</keyword>
<dbReference type="NCBIfam" id="TIGR01494">
    <property type="entry name" value="ATPase_P-type"/>
    <property type="match status" value="1"/>
</dbReference>
<dbReference type="CDD" id="cd02094">
    <property type="entry name" value="P-type_ATPase_Cu-like"/>
    <property type="match status" value="1"/>
</dbReference>
<dbReference type="Gene3D" id="3.30.70.100">
    <property type="match status" value="2"/>
</dbReference>
<dbReference type="EC" id="7.2.2.8" evidence="3"/>
<gene>
    <name evidence="17" type="ORF">DWX20_02165</name>
</gene>
<feature type="domain" description="HMA" evidence="16">
    <location>
        <begin position="774"/>
        <end position="839"/>
    </location>
</feature>
<feature type="transmembrane region" description="Helical" evidence="15">
    <location>
        <begin position="168"/>
        <end position="188"/>
    </location>
</feature>
<dbReference type="InterPro" id="IPR008250">
    <property type="entry name" value="ATPase_P-typ_transduc_dom_A_sf"/>
</dbReference>
<comment type="similarity">
    <text evidence="2 15">Belongs to the cation transport ATPase (P-type) (TC 3.A.3) family. Type IB subfamily.</text>
</comment>
<keyword evidence="4" id="KW-0813">Transport</keyword>
<dbReference type="GO" id="GO:0005524">
    <property type="term" value="F:ATP binding"/>
    <property type="evidence" value="ECO:0007669"/>
    <property type="project" value="UniProtKB-UniRule"/>
</dbReference>
<feature type="transmembrane region" description="Helical" evidence="15">
    <location>
        <begin position="129"/>
        <end position="147"/>
    </location>
</feature>
<evidence type="ECO:0000256" key="9">
    <source>
        <dbReference type="ARBA" id="ARBA00022840"/>
    </source>
</evidence>
<evidence type="ECO:0000256" key="6">
    <source>
        <dbReference type="ARBA" id="ARBA00022723"/>
    </source>
</evidence>
<dbReference type="EMBL" id="QRWX01000001">
    <property type="protein sequence ID" value="RGT57878.1"/>
    <property type="molecule type" value="Genomic_DNA"/>
</dbReference>
<dbReference type="SUPFAM" id="SSF81665">
    <property type="entry name" value="Calcium ATPase, transmembrane domain M"/>
    <property type="match status" value="1"/>
</dbReference>
<dbReference type="InterPro" id="IPR017969">
    <property type="entry name" value="Heavy-metal-associated_CS"/>
</dbReference>
<feature type="transmembrane region" description="Helical" evidence="15">
    <location>
        <begin position="360"/>
        <end position="381"/>
    </location>
</feature>
<dbReference type="AlphaFoldDB" id="A0A412PIA9"/>
<dbReference type="SUPFAM" id="SSF56784">
    <property type="entry name" value="HAD-like"/>
    <property type="match status" value="1"/>
</dbReference>
<keyword evidence="5 15" id="KW-0812">Transmembrane</keyword>
<accession>A0A412PIA9</accession>
<dbReference type="SFLD" id="SFLDF00027">
    <property type="entry name" value="p-type_atpase"/>
    <property type="match status" value="1"/>
</dbReference>
<keyword evidence="8" id="KW-0406">Ion transport</keyword>
<dbReference type="GO" id="GO:0005886">
    <property type="term" value="C:plasma membrane"/>
    <property type="evidence" value="ECO:0007669"/>
    <property type="project" value="UniProtKB-SubCell"/>
</dbReference>
<evidence type="ECO:0000256" key="1">
    <source>
        <dbReference type="ARBA" id="ARBA00004651"/>
    </source>
</evidence>
<dbReference type="PROSITE" id="PS01047">
    <property type="entry name" value="HMA_1"/>
    <property type="match status" value="1"/>
</dbReference>
<dbReference type="FunFam" id="2.70.150.10:FF:000002">
    <property type="entry name" value="Copper-transporting ATPase 1, putative"/>
    <property type="match status" value="1"/>
</dbReference>
<keyword evidence="11 15" id="KW-1133">Transmembrane helix</keyword>
<dbReference type="InterPro" id="IPR023299">
    <property type="entry name" value="ATPase_P-typ_cyto_dom_N"/>
</dbReference>
<evidence type="ECO:0000256" key="15">
    <source>
        <dbReference type="RuleBase" id="RU362081"/>
    </source>
</evidence>
<dbReference type="InterPro" id="IPR018303">
    <property type="entry name" value="ATPase_P-typ_P_site"/>
</dbReference>
<dbReference type="Proteomes" id="UP000284731">
    <property type="component" value="Unassembled WGS sequence"/>
</dbReference>
<keyword evidence="10" id="KW-1278">Translocase</keyword>
<dbReference type="SFLD" id="SFLDS00003">
    <property type="entry name" value="Haloacid_Dehalogenase"/>
    <property type="match status" value="1"/>
</dbReference>
<dbReference type="Gene3D" id="2.70.150.10">
    <property type="entry name" value="Calcium-transporting ATPase, cytoplasmic transduction domain A"/>
    <property type="match status" value="1"/>
</dbReference>
<dbReference type="PROSITE" id="PS00154">
    <property type="entry name" value="ATPASE_E1_E2"/>
    <property type="match status" value="1"/>
</dbReference>
<feature type="transmembrane region" description="Helical" evidence="15">
    <location>
        <begin position="727"/>
        <end position="748"/>
    </location>
</feature>
<name>A0A412PIA9_9FIRM</name>
<evidence type="ECO:0000256" key="2">
    <source>
        <dbReference type="ARBA" id="ARBA00006024"/>
    </source>
</evidence>
<keyword evidence="13 15" id="KW-0472">Membrane</keyword>
<dbReference type="PANTHER" id="PTHR43520:SF8">
    <property type="entry name" value="P-TYPE CU(+) TRANSPORTER"/>
    <property type="match status" value="1"/>
</dbReference>
<feature type="transmembrane region" description="Helical" evidence="15">
    <location>
        <begin position="393"/>
        <end position="415"/>
    </location>
</feature>
<dbReference type="GO" id="GO:0140581">
    <property type="term" value="F:P-type monovalent copper transporter activity"/>
    <property type="evidence" value="ECO:0007669"/>
    <property type="project" value="UniProtKB-EC"/>
</dbReference>
<evidence type="ECO:0000256" key="7">
    <source>
        <dbReference type="ARBA" id="ARBA00022741"/>
    </source>
</evidence>
<sequence length="842" mass="90512">MEKYIVEGMTCAACQARVEKAVSKVDGVQSCAVSLLTNSMGVEGNADPNAIIKAVENAGYSAKLQSETNIQKADTESVSAEEEALQDHETPKLKKRLWYSLGFLVVLMYITMGHGMLGLPLPSFLNHNHIGLGLTQMLLTLIVMVINKKFFISGFKSFMHGSPNMDTLVALGSSVSFVWSVYVLYVMTVQITDGVANMELMPLYHNQLYFESAAMILVFITIGKMLEAKSKGKTTDALKSLMKLAPRKATVIRDGIETTINIDEVKLDDIFVVKPGECIPVDGVIISGDSSINESALTGESVPVDKSVNDTVSAGTLNISGYLHAKATHVGKDTTLSKIIQMVSDAAATKAPIAKIADRISAVFVPAVIVISIIVMIGWLLAGASFVYALERAISVLVISCPCALGLATPVAIMVGNGMGFQHGILFKTSEALEEMGKMNIIALDKTGTITTGQPKVKDINPIGDMSINELLQIAYSVEQKSEHPFAKAIVEKAQQENIQALPTEQFKNVVGSGIEATLNNHLMQAGSMSYIRTIADISSDIQAKADQYAGEGKTPLFFAQDGKLIGMITAADTIKEDSHNAITKLKQLGMQVVMLTGDNERTASAIAKVAGVDHVVAGVKPDGKEAVIAELQKQGKVAMVGDGINDAPALTKADIGIAIGAGTDVAIDSADIVLSNSTLTDVVRAVRLSRATLRNVKENLFWAFFYNLICIPLAAGLFGLSMNPMFGAAAMALSSVTVCMNALRLNLFKIDKDIEEKNTQREKHTERKEEKQMEKKIMIEGMMCGHCEKTVKSALEKIDGVASVEVSHVSKQAIVTLNKEVPNEELRKVVEAEDYTVTGIE</sequence>
<dbReference type="GO" id="GO:0005507">
    <property type="term" value="F:copper ion binding"/>
    <property type="evidence" value="ECO:0007669"/>
    <property type="project" value="TreeGrafter"/>
</dbReference>
<dbReference type="GO" id="GO:0055070">
    <property type="term" value="P:copper ion homeostasis"/>
    <property type="evidence" value="ECO:0007669"/>
    <property type="project" value="TreeGrafter"/>
</dbReference>
<dbReference type="Gene3D" id="3.40.1110.10">
    <property type="entry name" value="Calcium-transporting ATPase, cytoplasmic domain N"/>
    <property type="match status" value="1"/>
</dbReference>
<keyword evidence="15" id="KW-1003">Cell membrane</keyword>
<keyword evidence="9 15" id="KW-0067">ATP-binding</keyword>
<dbReference type="InterPro" id="IPR027256">
    <property type="entry name" value="P-typ_ATPase_IB"/>
</dbReference>
<reference evidence="17 18" key="1">
    <citation type="submission" date="2018-08" db="EMBL/GenBank/DDBJ databases">
        <title>A genome reference for cultivated species of the human gut microbiota.</title>
        <authorList>
            <person name="Zou Y."/>
            <person name="Xue W."/>
            <person name="Luo G."/>
        </authorList>
    </citation>
    <scope>NUCLEOTIDE SEQUENCE [LARGE SCALE GENOMIC DNA]</scope>
    <source>
        <strain evidence="17 18">AF18-46</strain>
    </source>
</reference>
<evidence type="ECO:0000256" key="14">
    <source>
        <dbReference type="ARBA" id="ARBA00049289"/>
    </source>
</evidence>
<dbReference type="Gene3D" id="3.40.50.1000">
    <property type="entry name" value="HAD superfamily/HAD-like"/>
    <property type="match status" value="1"/>
</dbReference>
<proteinExistence type="inferred from homology"/>
<dbReference type="PANTHER" id="PTHR43520">
    <property type="entry name" value="ATP7, ISOFORM B"/>
    <property type="match status" value="1"/>
</dbReference>
<dbReference type="InterPro" id="IPR059000">
    <property type="entry name" value="ATPase_P-type_domA"/>
</dbReference>
<evidence type="ECO:0000256" key="5">
    <source>
        <dbReference type="ARBA" id="ARBA00022692"/>
    </source>
</evidence>
<dbReference type="InterPro" id="IPR036412">
    <property type="entry name" value="HAD-like_sf"/>
</dbReference>